<comment type="caution">
    <text evidence="6">The sequence shown here is derived from an EMBL/GenBank/DDBJ whole genome shotgun (WGS) entry which is preliminary data.</text>
</comment>
<dbReference type="EMBL" id="PFDX01000002">
    <property type="protein sequence ID" value="PJE57778.1"/>
    <property type="molecule type" value="Genomic_DNA"/>
</dbReference>
<dbReference type="NCBIfam" id="TIGR00165">
    <property type="entry name" value="S18"/>
    <property type="match status" value="1"/>
</dbReference>
<evidence type="ECO:0000256" key="1">
    <source>
        <dbReference type="ARBA" id="ARBA00005589"/>
    </source>
</evidence>
<name>A0A2M8KCY6_9BACT</name>
<evidence type="ECO:0000313" key="6">
    <source>
        <dbReference type="EMBL" id="PJE57778.1"/>
    </source>
</evidence>
<protein>
    <recommendedName>
        <fullName evidence="4">Small ribosomal subunit protein bS18</fullName>
    </recommendedName>
</protein>
<dbReference type="Proteomes" id="UP000231648">
    <property type="component" value="Unassembled WGS sequence"/>
</dbReference>
<evidence type="ECO:0000256" key="5">
    <source>
        <dbReference type="RuleBase" id="RU003910"/>
    </source>
</evidence>
<dbReference type="GO" id="GO:0003735">
    <property type="term" value="F:structural constituent of ribosome"/>
    <property type="evidence" value="ECO:0007669"/>
    <property type="project" value="InterPro"/>
</dbReference>
<keyword evidence="4" id="KW-0694">RNA-binding</keyword>
<gene>
    <name evidence="4 6" type="primary">rpsR</name>
    <name evidence="6" type="ORF">COU82_00080</name>
</gene>
<dbReference type="PANTHER" id="PTHR13479">
    <property type="entry name" value="30S RIBOSOMAL PROTEIN S18"/>
    <property type="match status" value="1"/>
</dbReference>
<organism evidence="6 7">
    <name type="scientific">Candidatus Portnoybacteria bacterium CG10_big_fil_rev_8_21_14_0_10_38_18</name>
    <dbReference type="NCBI Taxonomy" id="1974813"/>
    <lineage>
        <taxon>Bacteria</taxon>
        <taxon>Candidatus Portnoyibacteriota</taxon>
    </lineage>
</organism>
<dbReference type="PANTHER" id="PTHR13479:SF40">
    <property type="entry name" value="SMALL RIBOSOMAL SUBUNIT PROTEIN BS18M"/>
    <property type="match status" value="1"/>
</dbReference>
<dbReference type="SUPFAM" id="SSF46911">
    <property type="entry name" value="Ribosomal protein S18"/>
    <property type="match status" value="1"/>
</dbReference>
<dbReference type="GO" id="GO:1990904">
    <property type="term" value="C:ribonucleoprotein complex"/>
    <property type="evidence" value="ECO:0007669"/>
    <property type="project" value="UniProtKB-KW"/>
</dbReference>
<dbReference type="InterPro" id="IPR036870">
    <property type="entry name" value="Ribosomal_bS18_sf"/>
</dbReference>
<sequence length="66" mass="7851">MKDCYFCKRNIKKIDYKDIELLSKFLDPLGKIKPRRQSKVCAKHQRKLSKTIKKARILGLLPFTTR</sequence>
<dbReference type="GO" id="GO:0070181">
    <property type="term" value="F:small ribosomal subunit rRNA binding"/>
    <property type="evidence" value="ECO:0007669"/>
    <property type="project" value="TreeGrafter"/>
</dbReference>
<dbReference type="GO" id="GO:0005840">
    <property type="term" value="C:ribosome"/>
    <property type="evidence" value="ECO:0007669"/>
    <property type="project" value="UniProtKB-KW"/>
</dbReference>
<dbReference type="Gene3D" id="4.10.640.10">
    <property type="entry name" value="Ribosomal protein S18"/>
    <property type="match status" value="1"/>
</dbReference>
<dbReference type="GO" id="GO:0006412">
    <property type="term" value="P:translation"/>
    <property type="evidence" value="ECO:0007669"/>
    <property type="project" value="UniProtKB-UniRule"/>
</dbReference>
<evidence type="ECO:0000256" key="4">
    <source>
        <dbReference type="HAMAP-Rule" id="MF_00270"/>
    </source>
</evidence>
<dbReference type="HAMAP" id="MF_00270">
    <property type="entry name" value="Ribosomal_bS18"/>
    <property type="match status" value="1"/>
</dbReference>
<evidence type="ECO:0000313" key="7">
    <source>
        <dbReference type="Proteomes" id="UP000231648"/>
    </source>
</evidence>
<comment type="function">
    <text evidence="4">Binds as a heterodimer with protein bS6 to the central domain of the 16S rRNA, where it helps stabilize the platform of the 30S subunit.</text>
</comment>
<keyword evidence="4" id="KW-0699">rRNA-binding</keyword>
<dbReference type="Pfam" id="PF01084">
    <property type="entry name" value="Ribosomal_S18"/>
    <property type="match status" value="1"/>
</dbReference>
<keyword evidence="3 4" id="KW-0687">Ribonucleoprotein</keyword>
<keyword evidence="2 4" id="KW-0689">Ribosomal protein</keyword>
<comment type="subunit">
    <text evidence="4">Part of the 30S ribosomal subunit. Forms a tight heterodimer with protein bS6.</text>
</comment>
<dbReference type="InterPro" id="IPR001648">
    <property type="entry name" value="Ribosomal_bS18"/>
</dbReference>
<evidence type="ECO:0000256" key="3">
    <source>
        <dbReference type="ARBA" id="ARBA00023274"/>
    </source>
</evidence>
<comment type="similarity">
    <text evidence="1 4 5">Belongs to the bacterial ribosomal protein bS18 family.</text>
</comment>
<accession>A0A2M8KCY6</accession>
<dbReference type="AlphaFoldDB" id="A0A2M8KCY6"/>
<evidence type="ECO:0000256" key="2">
    <source>
        <dbReference type="ARBA" id="ARBA00022980"/>
    </source>
</evidence>
<reference evidence="7" key="1">
    <citation type="submission" date="2017-09" db="EMBL/GenBank/DDBJ databases">
        <title>Depth-based differentiation of microbial function through sediment-hosted aquifers and enrichment of novel symbionts in the deep terrestrial subsurface.</title>
        <authorList>
            <person name="Probst A.J."/>
            <person name="Ladd B."/>
            <person name="Jarett J.K."/>
            <person name="Geller-Mcgrath D.E."/>
            <person name="Sieber C.M.K."/>
            <person name="Emerson J.B."/>
            <person name="Anantharaman K."/>
            <person name="Thomas B.C."/>
            <person name="Malmstrom R."/>
            <person name="Stieglmeier M."/>
            <person name="Klingl A."/>
            <person name="Woyke T."/>
            <person name="Ryan C.M."/>
            <person name="Banfield J.F."/>
        </authorList>
    </citation>
    <scope>NUCLEOTIDE SEQUENCE [LARGE SCALE GENOMIC DNA]</scope>
</reference>
<dbReference type="PRINTS" id="PR00974">
    <property type="entry name" value="RIBOSOMALS18"/>
</dbReference>
<proteinExistence type="inferred from homology"/>